<feature type="region of interest" description="Disordered" evidence="4">
    <location>
        <begin position="316"/>
        <end position="337"/>
    </location>
</feature>
<dbReference type="STRING" id="1227493.C483_10626"/>
<dbReference type="InterPro" id="IPR054472">
    <property type="entry name" value="WHD"/>
</dbReference>
<evidence type="ECO:0000313" key="7">
    <source>
        <dbReference type="Proteomes" id="UP000011519"/>
    </source>
</evidence>
<dbReference type="GO" id="GO:0005524">
    <property type="term" value="F:ATP binding"/>
    <property type="evidence" value="ECO:0007669"/>
    <property type="project" value="UniProtKB-KW"/>
</dbReference>
<feature type="domain" description="AAA+ ATPase" evidence="5">
    <location>
        <begin position="532"/>
        <end position="664"/>
    </location>
</feature>
<evidence type="ECO:0000259" key="5">
    <source>
        <dbReference type="SMART" id="SM00382"/>
    </source>
</evidence>
<name>M0A191_9EURY</name>
<dbReference type="PANTHER" id="PTHR23073">
    <property type="entry name" value="26S PROTEASOME REGULATORY SUBUNIT"/>
    <property type="match status" value="1"/>
</dbReference>
<dbReference type="Pfam" id="PF22977">
    <property type="entry name" value="WHD"/>
    <property type="match status" value="1"/>
</dbReference>
<dbReference type="InterPro" id="IPR050221">
    <property type="entry name" value="26S_Proteasome_ATPase"/>
</dbReference>
<comment type="similarity">
    <text evidence="1">Belongs to the AAA ATPase family.</text>
</comment>
<proteinExistence type="inferred from homology"/>
<dbReference type="EMBL" id="AOIM01000033">
    <property type="protein sequence ID" value="ELY91133.1"/>
    <property type="molecule type" value="Genomic_DNA"/>
</dbReference>
<dbReference type="CDD" id="cd19481">
    <property type="entry name" value="RecA-like_protease"/>
    <property type="match status" value="1"/>
</dbReference>
<dbReference type="OrthoDB" id="147168at2157"/>
<evidence type="ECO:0000256" key="4">
    <source>
        <dbReference type="SAM" id="MobiDB-lite"/>
    </source>
</evidence>
<dbReference type="SUPFAM" id="SSF52540">
    <property type="entry name" value="P-loop containing nucleoside triphosphate hydrolases"/>
    <property type="match status" value="1"/>
</dbReference>
<comment type="caution">
    <text evidence="6">The sequence shown here is derived from an EMBL/GenBank/DDBJ whole genome shotgun (WGS) entry which is preliminary data.</text>
</comment>
<dbReference type="AlphaFoldDB" id="M0A191"/>
<protein>
    <submittedName>
        <fullName evidence="6">AAA family ATPase</fullName>
    </submittedName>
</protein>
<organism evidence="6 7">
    <name type="scientific">Natrialba hulunbeirensis JCM 10989</name>
    <dbReference type="NCBI Taxonomy" id="1227493"/>
    <lineage>
        <taxon>Archaea</taxon>
        <taxon>Methanobacteriati</taxon>
        <taxon>Methanobacteriota</taxon>
        <taxon>Stenosarchaea group</taxon>
        <taxon>Halobacteria</taxon>
        <taxon>Halobacteriales</taxon>
        <taxon>Natrialbaceae</taxon>
        <taxon>Natrialba</taxon>
    </lineage>
</organism>
<dbReference type="InterPro" id="IPR003959">
    <property type="entry name" value="ATPase_AAA_core"/>
</dbReference>
<gene>
    <name evidence="6" type="ORF">C483_10626</name>
</gene>
<sequence>MYDHAGDHLQAEFDRLQWLFKRLLAERDSRGETRTSAGQFVPVASRIRAVSSGDGTVTDSGGDLRAELAARAEQIDADVTASREAGVDLPLETIKRAFDLSRAELDVLLIVLAPEFDRSITTTYGKICGVNSAQYPSIDLLERVRCYLGDDCECDDPSAEHSALLSPSSPLFEYDLLERTPRDPGRPASFDTLTVDDRIVRYLKGYDSLGPPLSEHVTIESHERTPEDLVFPEETANVLEGIAARSRDSDRPTIYYLSGEDGTGKDRLPGALTDPETPILRADGAAVLENDLLTRLCREAALQDAAIHLEGLETVTGRDDGPTVDDGEETITPSTADDYPSIDALVERMDDAPGDVFLSYTEPWTPDVNLTTHRLETCDCPFPEYETRLAVWEEYTAEFADETLPAVLATNFRLPQRDIRRAVRTARYLCRTDGGTGDRDEANRDVSDDCTDAPFDPVDGALEREHLYEACKRYSATTLESLAESLEPGYTWEDISLNDKPMTHLQELAGHLQYRGPVTSEWGFGEPGSRGDGIVALFYGQPGTGKTMAAEIIAAETGLDLYRVDLSQVINKYIGETESRLATLLDEAERSNAILLFDEADAIFGKRAEVTDATDRYANTEINFLLQRLESFDGILLLTTNKETGIDPAFKRRIDHSIQFDKPQELIRRELWRDAFPEGASVDTETFDYEFLGRIAITPALIRKVAKYAAYIAATQAHEGRVFEAGSASAGAGAGTGPNSLADVTITFEHVILALQYAREAGGGGFEVDFREYDDKRRSYDSASVDRDWRAELKRTYGEESAGKAE</sequence>
<keyword evidence="7" id="KW-1185">Reference proteome</keyword>
<dbReference type="Proteomes" id="UP000011519">
    <property type="component" value="Unassembled WGS sequence"/>
</dbReference>
<dbReference type="InterPro" id="IPR027417">
    <property type="entry name" value="P-loop_NTPase"/>
</dbReference>
<dbReference type="SMART" id="SM00382">
    <property type="entry name" value="AAA"/>
    <property type="match status" value="1"/>
</dbReference>
<reference evidence="6 7" key="1">
    <citation type="journal article" date="2014" name="PLoS Genet.">
        <title>Phylogenetically driven sequencing of extremely halophilic archaea reveals strategies for static and dynamic osmo-response.</title>
        <authorList>
            <person name="Becker E.A."/>
            <person name="Seitzer P.M."/>
            <person name="Tritt A."/>
            <person name="Larsen D."/>
            <person name="Krusor M."/>
            <person name="Yao A.I."/>
            <person name="Wu D."/>
            <person name="Madern D."/>
            <person name="Eisen J.A."/>
            <person name="Darling A.E."/>
            <person name="Facciotti M.T."/>
        </authorList>
    </citation>
    <scope>NUCLEOTIDE SEQUENCE [LARGE SCALE GENOMIC DNA]</scope>
    <source>
        <strain evidence="6 7">JCM 10989</strain>
    </source>
</reference>
<evidence type="ECO:0000313" key="6">
    <source>
        <dbReference type="EMBL" id="ELY91133.1"/>
    </source>
</evidence>
<dbReference type="Gene3D" id="3.40.50.300">
    <property type="entry name" value="P-loop containing nucleotide triphosphate hydrolases"/>
    <property type="match status" value="1"/>
</dbReference>
<dbReference type="GO" id="GO:0016887">
    <property type="term" value="F:ATP hydrolysis activity"/>
    <property type="evidence" value="ECO:0007669"/>
    <property type="project" value="InterPro"/>
</dbReference>
<dbReference type="Pfam" id="PF00004">
    <property type="entry name" value="AAA"/>
    <property type="match status" value="1"/>
</dbReference>
<accession>M0A191</accession>
<evidence type="ECO:0000256" key="2">
    <source>
        <dbReference type="ARBA" id="ARBA00022741"/>
    </source>
</evidence>
<dbReference type="InterPro" id="IPR003593">
    <property type="entry name" value="AAA+_ATPase"/>
</dbReference>
<dbReference type="PATRIC" id="fig|1227493.4.peg.2116"/>
<dbReference type="RefSeq" id="WP_006653321.1">
    <property type="nucleotide sequence ID" value="NZ_AOIM01000033.1"/>
</dbReference>
<evidence type="ECO:0000256" key="3">
    <source>
        <dbReference type="ARBA" id="ARBA00022840"/>
    </source>
</evidence>
<keyword evidence="2" id="KW-0547">Nucleotide-binding</keyword>
<evidence type="ECO:0000256" key="1">
    <source>
        <dbReference type="ARBA" id="ARBA00006914"/>
    </source>
</evidence>
<keyword evidence="3" id="KW-0067">ATP-binding</keyword>